<gene>
    <name evidence="2" type="ORF">D9757_007335</name>
</gene>
<protein>
    <submittedName>
        <fullName evidence="2">Uncharacterized protein</fullName>
    </submittedName>
</protein>
<name>A0A8H5M6U9_9AGAR</name>
<dbReference type="Proteomes" id="UP000518752">
    <property type="component" value="Unassembled WGS sequence"/>
</dbReference>
<keyword evidence="3" id="KW-1185">Reference proteome</keyword>
<sequence>MTTPTAEPTKAAPNPLHNFSGDPRTDVIILSSLLNGLQGSGVSTEHDRQDQNLKLLIYVSTILTTGSEKAPVGTDVHAVSGRINQDSIECLVYVPLASSKKNAESAPLSTPPSPGILAPVSGVADSERGRKLLESWHIAPESSDGLNKHSYAFTDHLQDTFQILAHLGSQESSLQSKEEYRWR</sequence>
<dbReference type="AlphaFoldDB" id="A0A8H5M6U9"/>
<evidence type="ECO:0000313" key="3">
    <source>
        <dbReference type="Proteomes" id="UP000518752"/>
    </source>
</evidence>
<dbReference type="EMBL" id="JAACJN010000050">
    <property type="protein sequence ID" value="KAF5382839.1"/>
    <property type="molecule type" value="Genomic_DNA"/>
</dbReference>
<feature type="region of interest" description="Disordered" evidence="1">
    <location>
        <begin position="1"/>
        <end position="21"/>
    </location>
</feature>
<evidence type="ECO:0000313" key="2">
    <source>
        <dbReference type="EMBL" id="KAF5382839.1"/>
    </source>
</evidence>
<organism evidence="2 3">
    <name type="scientific">Collybiopsis confluens</name>
    <dbReference type="NCBI Taxonomy" id="2823264"/>
    <lineage>
        <taxon>Eukaryota</taxon>
        <taxon>Fungi</taxon>
        <taxon>Dikarya</taxon>
        <taxon>Basidiomycota</taxon>
        <taxon>Agaricomycotina</taxon>
        <taxon>Agaricomycetes</taxon>
        <taxon>Agaricomycetidae</taxon>
        <taxon>Agaricales</taxon>
        <taxon>Marasmiineae</taxon>
        <taxon>Omphalotaceae</taxon>
        <taxon>Collybiopsis</taxon>
    </lineage>
</organism>
<proteinExistence type="predicted"/>
<comment type="caution">
    <text evidence="2">The sequence shown here is derived from an EMBL/GenBank/DDBJ whole genome shotgun (WGS) entry which is preliminary data.</text>
</comment>
<accession>A0A8H5M6U9</accession>
<evidence type="ECO:0000256" key="1">
    <source>
        <dbReference type="SAM" id="MobiDB-lite"/>
    </source>
</evidence>
<dbReference type="OrthoDB" id="2889888at2759"/>
<reference evidence="2 3" key="1">
    <citation type="journal article" date="2020" name="ISME J.">
        <title>Uncovering the hidden diversity of litter-decomposition mechanisms in mushroom-forming fungi.</title>
        <authorList>
            <person name="Floudas D."/>
            <person name="Bentzer J."/>
            <person name="Ahren D."/>
            <person name="Johansson T."/>
            <person name="Persson P."/>
            <person name="Tunlid A."/>
        </authorList>
    </citation>
    <scope>NUCLEOTIDE SEQUENCE [LARGE SCALE GENOMIC DNA]</scope>
    <source>
        <strain evidence="2 3">CBS 406.79</strain>
    </source>
</reference>
<feature type="compositionally biased region" description="Low complexity" evidence="1">
    <location>
        <begin position="1"/>
        <end position="15"/>
    </location>
</feature>